<dbReference type="AlphaFoldDB" id="A0A1M6HXU4"/>
<dbReference type="Gene3D" id="3.40.50.1110">
    <property type="entry name" value="SGNH hydrolase"/>
    <property type="match status" value="1"/>
</dbReference>
<dbReference type="PANTHER" id="PTHR30383">
    <property type="entry name" value="THIOESTERASE 1/PROTEASE 1/LYSOPHOSPHOLIPASE L1"/>
    <property type="match status" value="1"/>
</dbReference>
<evidence type="ECO:0000313" key="4">
    <source>
        <dbReference type="Proteomes" id="UP000184543"/>
    </source>
</evidence>
<dbReference type="GO" id="GO:0004622">
    <property type="term" value="F:phosphatidylcholine lysophospholipase activity"/>
    <property type="evidence" value="ECO:0007669"/>
    <property type="project" value="TreeGrafter"/>
</dbReference>
<dbReference type="PANTHER" id="PTHR30383:SF5">
    <property type="entry name" value="SGNH HYDROLASE-TYPE ESTERASE DOMAIN-CONTAINING PROTEIN"/>
    <property type="match status" value="1"/>
</dbReference>
<dbReference type="OrthoDB" id="9790057at2"/>
<dbReference type="CDD" id="cd04502">
    <property type="entry name" value="SGNH_hydrolase_like_7"/>
    <property type="match status" value="1"/>
</dbReference>
<feature type="signal peptide" evidence="1">
    <location>
        <begin position="1"/>
        <end position="18"/>
    </location>
</feature>
<feature type="domain" description="SGNH hydrolase-type esterase" evidence="2">
    <location>
        <begin position="58"/>
        <end position="205"/>
    </location>
</feature>
<dbReference type="EMBL" id="FQYU01000003">
    <property type="protein sequence ID" value="SHJ26963.1"/>
    <property type="molecule type" value="Genomic_DNA"/>
</dbReference>
<name>A0A1M6HXU4_9FLAO</name>
<organism evidence="3 4">
    <name type="scientific">Pseudozobellia thermophila</name>
    <dbReference type="NCBI Taxonomy" id="192903"/>
    <lineage>
        <taxon>Bacteria</taxon>
        <taxon>Pseudomonadati</taxon>
        <taxon>Bacteroidota</taxon>
        <taxon>Flavobacteriia</taxon>
        <taxon>Flavobacteriales</taxon>
        <taxon>Flavobacteriaceae</taxon>
        <taxon>Pseudozobellia</taxon>
    </lineage>
</organism>
<dbReference type="InterPro" id="IPR036514">
    <property type="entry name" value="SGNH_hydro_sf"/>
</dbReference>
<gene>
    <name evidence="3" type="ORF">SAMN04488513_103231</name>
</gene>
<keyword evidence="1" id="KW-0732">Signal</keyword>
<sequence length="216" mass="25161">MKYILPFLLFFVSLLGTAQDPLRFKEQVDAIEKKYDALWDPSKETIVFTGSSSIRMWKDVQERFPNHQIINSGFGGSQASDLLYFLENLVLRYGPKKVFIYEGDNDISAKKRPNEIIDTTQEIIALVRAQNPSTQIVLISAKPSIARWKLKGKYKRLNRKFKRLSKKDSLLDYADVWTPMLDGRKLKRDIFIEDGLHMNTKGYDIWFKVMQAFVEN</sequence>
<keyword evidence="4" id="KW-1185">Reference proteome</keyword>
<dbReference type="InterPro" id="IPR013830">
    <property type="entry name" value="SGNH_hydro"/>
</dbReference>
<dbReference type="STRING" id="192903.SAMN04488513_103231"/>
<reference evidence="4" key="1">
    <citation type="submission" date="2016-11" db="EMBL/GenBank/DDBJ databases">
        <authorList>
            <person name="Varghese N."/>
            <person name="Submissions S."/>
        </authorList>
    </citation>
    <scope>NUCLEOTIDE SEQUENCE [LARGE SCALE GENOMIC DNA]</scope>
    <source>
        <strain evidence="4">DSM 19858</strain>
    </source>
</reference>
<dbReference type="RefSeq" id="WP_072993482.1">
    <property type="nucleotide sequence ID" value="NZ_FQYU01000003.1"/>
</dbReference>
<accession>A0A1M6HXU4</accession>
<feature type="chain" id="PRO_5012567805" evidence="1">
    <location>
        <begin position="19"/>
        <end position="216"/>
    </location>
</feature>
<dbReference type="Pfam" id="PF13472">
    <property type="entry name" value="Lipase_GDSL_2"/>
    <property type="match status" value="1"/>
</dbReference>
<dbReference type="InterPro" id="IPR051532">
    <property type="entry name" value="Ester_Hydrolysis_Enzymes"/>
</dbReference>
<evidence type="ECO:0000313" key="3">
    <source>
        <dbReference type="EMBL" id="SHJ26963.1"/>
    </source>
</evidence>
<protein>
    <submittedName>
        <fullName evidence="3">Lysophospholipase L1</fullName>
    </submittedName>
</protein>
<dbReference type="SUPFAM" id="SSF52266">
    <property type="entry name" value="SGNH hydrolase"/>
    <property type="match status" value="1"/>
</dbReference>
<evidence type="ECO:0000259" key="2">
    <source>
        <dbReference type="Pfam" id="PF13472"/>
    </source>
</evidence>
<proteinExistence type="predicted"/>
<dbReference type="Proteomes" id="UP000184543">
    <property type="component" value="Unassembled WGS sequence"/>
</dbReference>
<evidence type="ECO:0000256" key="1">
    <source>
        <dbReference type="SAM" id="SignalP"/>
    </source>
</evidence>